<dbReference type="RefSeq" id="WP_244720454.1">
    <property type="nucleotide sequence ID" value="NZ_CP095072.1"/>
</dbReference>
<sequence>MDFLSLRKLIKETEIDKVFLESLGLEFKSVNEIKTYISFIDFLEMNLSEDTYKLSYCSDNFRFGYSIPQIGKEFDLLRLGTNFNINIEYKEKATTSELKQQLERNRYFLKFLPQKTYYFSYCSDTEKFIRGIVGTNGDLSFSECDIGEFIAILEQQSFLDMKHLNYDDCFNIKNYLVSPFNDTERFLNNSYLLTSHQENIKKEILSPQRKIF</sequence>
<dbReference type="EMBL" id="CP095072">
    <property type="protein sequence ID" value="UOQ49028.1"/>
    <property type="molecule type" value="Genomic_DNA"/>
</dbReference>
<organism evidence="1 2">
    <name type="scientific">Gracilibacillus caseinilyticus</name>
    <dbReference type="NCBI Taxonomy" id="2932256"/>
    <lineage>
        <taxon>Bacteria</taxon>
        <taxon>Bacillati</taxon>
        <taxon>Bacillota</taxon>
        <taxon>Bacilli</taxon>
        <taxon>Bacillales</taxon>
        <taxon>Bacillaceae</taxon>
        <taxon>Gracilibacillus</taxon>
    </lineage>
</organism>
<reference evidence="1 2" key="1">
    <citation type="submission" date="2022-04" db="EMBL/GenBank/DDBJ databases">
        <title>Gracilibacillus sp. isolated from saltern.</title>
        <authorList>
            <person name="Won M."/>
            <person name="Lee C.-M."/>
            <person name="Woen H.-Y."/>
            <person name="Kwon S.-W."/>
        </authorList>
    </citation>
    <scope>NUCLEOTIDE SEQUENCE [LARGE SCALE GENOMIC DNA]</scope>
    <source>
        <strain evidence="1 2">SSWR10-1</strain>
    </source>
</reference>
<keyword evidence="2" id="KW-1185">Reference proteome</keyword>
<evidence type="ECO:0000313" key="2">
    <source>
        <dbReference type="Proteomes" id="UP000831782"/>
    </source>
</evidence>
<dbReference type="Proteomes" id="UP000831782">
    <property type="component" value="Chromosome"/>
</dbReference>
<protein>
    <submittedName>
        <fullName evidence="1">Uncharacterized protein</fullName>
    </submittedName>
</protein>
<proteinExistence type="predicted"/>
<name>A0ABY4EX92_9BACI</name>
<evidence type="ECO:0000313" key="1">
    <source>
        <dbReference type="EMBL" id="UOQ49028.1"/>
    </source>
</evidence>
<accession>A0ABY4EX92</accession>
<gene>
    <name evidence="1" type="ORF">MUN88_02500</name>
</gene>